<dbReference type="SUPFAM" id="SSF50199">
    <property type="entry name" value="Staphylococcal nuclease"/>
    <property type="match status" value="1"/>
</dbReference>
<accession>A0A841IXM1</accession>
<keyword evidence="2" id="KW-0255">Endonuclease</keyword>
<comment type="caution">
    <text evidence="2">The sequence shown here is derived from an EMBL/GenBank/DDBJ whole genome shotgun (WGS) entry which is preliminary data.</text>
</comment>
<evidence type="ECO:0000313" key="3">
    <source>
        <dbReference type="Proteomes" id="UP000552700"/>
    </source>
</evidence>
<evidence type="ECO:0000313" key="2">
    <source>
        <dbReference type="EMBL" id="MBB6123040.1"/>
    </source>
</evidence>
<feature type="domain" description="TNase-like" evidence="1">
    <location>
        <begin position="50"/>
        <end position="128"/>
    </location>
</feature>
<keyword evidence="3" id="KW-1185">Reference proteome</keyword>
<dbReference type="Gene3D" id="2.40.50.90">
    <property type="match status" value="1"/>
</dbReference>
<dbReference type="Pfam" id="PF00565">
    <property type="entry name" value="SNase"/>
    <property type="match status" value="1"/>
</dbReference>
<dbReference type="RefSeq" id="WP_343056644.1">
    <property type="nucleotide sequence ID" value="NZ_JACIJP010000001.1"/>
</dbReference>
<dbReference type="Proteomes" id="UP000552700">
    <property type="component" value="Unassembled WGS sequence"/>
</dbReference>
<organism evidence="2 3">
    <name type="scientific">Sphingobium subterraneum</name>
    <dbReference type="NCBI Taxonomy" id="627688"/>
    <lineage>
        <taxon>Bacteria</taxon>
        <taxon>Pseudomonadati</taxon>
        <taxon>Pseudomonadota</taxon>
        <taxon>Alphaproteobacteria</taxon>
        <taxon>Sphingomonadales</taxon>
        <taxon>Sphingomonadaceae</taxon>
        <taxon>Sphingobium</taxon>
    </lineage>
</organism>
<name>A0A841IXM1_9SPHN</name>
<dbReference type="GO" id="GO:0004519">
    <property type="term" value="F:endonuclease activity"/>
    <property type="evidence" value="ECO:0007669"/>
    <property type="project" value="UniProtKB-KW"/>
</dbReference>
<dbReference type="AlphaFoldDB" id="A0A841IXM1"/>
<protein>
    <submittedName>
        <fullName evidence="2">Endonuclease YncB(Thermonuclease family)</fullName>
    </submittedName>
</protein>
<keyword evidence="2" id="KW-0378">Hydrolase</keyword>
<evidence type="ECO:0000259" key="1">
    <source>
        <dbReference type="Pfam" id="PF00565"/>
    </source>
</evidence>
<keyword evidence="2" id="KW-0540">Nuclease</keyword>
<dbReference type="InterPro" id="IPR035437">
    <property type="entry name" value="SNase_OB-fold_sf"/>
</dbReference>
<reference evidence="2 3" key="1">
    <citation type="submission" date="2020-08" db="EMBL/GenBank/DDBJ databases">
        <title>Genomic Encyclopedia of Type Strains, Phase IV (KMG-IV): sequencing the most valuable type-strain genomes for metagenomic binning, comparative biology and taxonomic classification.</title>
        <authorList>
            <person name="Goeker M."/>
        </authorList>
    </citation>
    <scope>NUCLEOTIDE SEQUENCE [LARGE SCALE GENOMIC DNA]</scope>
    <source>
        <strain evidence="2 3">DSM 102255</strain>
    </source>
</reference>
<gene>
    <name evidence="2" type="ORF">FHS92_000747</name>
</gene>
<proteinExistence type="predicted"/>
<sequence length="147" mass="15412">MPIVVGALFLGVASNFPSSTGARPWEQGADQTLSGCRAIDGDTLNCAGERIRLLGIDAPEMPGHCATGRQCAPGDPYASTDNLENMIEGSMRIERAGTDHYGRTLGSVRSDKGNLSCGQLEGGFAIYKPRWDDGLVIARTCPAALAG</sequence>
<dbReference type="InterPro" id="IPR016071">
    <property type="entry name" value="Staphylococal_nuclease_OB-fold"/>
</dbReference>
<dbReference type="EMBL" id="JACIJP010000001">
    <property type="protein sequence ID" value="MBB6123040.1"/>
    <property type="molecule type" value="Genomic_DNA"/>
</dbReference>